<feature type="transmembrane region" description="Helical" evidence="1">
    <location>
        <begin position="93"/>
        <end position="115"/>
    </location>
</feature>
<proteinExistence type="predicted"/>
<keyword evidence="1" id="KW-1133">Transmembrane helix</keyword>
<dbReference type="AlphaFoldDB" id="A0A401Q8M2"/>
<keyword evidence="1" id="KW-0472">Membrane</keyword>
<dbReference type="OrthoDB" id="9950163at2759"/>
<feature type="transmembrane region" description="Helical" evidence="1">
    <location>
        <begin position="25"/>
        <end position="51"/>
    </location>
</feature>
<sequence length="162" mass="18510">MNDISQRNISHFLIVHGVQFLHKRILVASAVAMTSTIISFAAVFFIIFFSLEKYKAQKHQIQLTVAFLFIEMKCYICLLISCILCALDTDLGIAYRIISGCVFCLLLGMTVYIVFLYLRPSREIVNSFLQDKRNRYIVLGFGVFTIMISPLPIYEATENSEC</sequence>
<evidence type="ECO:0000256" key="1">
    <source>
        <dbReference type="SAM" id="Phobius"/>
    </source>
</evidence>
<dbReference type="Proteomes" id="UP000288216">
    <property type="component" value="Unassembled WGS sequence"/>
</dbReference>
<reference evidence="2 3" key="1">
    <citation type="journal article" date="2018" name="Nat. Ecol. Evol.">
        <title>Shark genomes provide insights into elasmobranch evolution and the origin of vertebrates.</title>
        <authorList>
            <person name="Hara Y"/>
            <person name="Yamaguchi K"/>
            <person name="Onimaru K"/>
            <person name="Kadota M"/>
            <person name="Koyanagi M"/>
            <person name="Keeley SD"/>
            <person name="Tatsumi K"/>
            <person name="Tanaka K"/>
            <person name="Motone F"/>
            <person name="Kageyama Y"/>
            <person name="Nozu R"/>
            <person name="Adachi N"/>
            <person name="Nishimura O"/>
            <person name="Nakagawa R"/>
            <person name="Tanegashima C"/>
            <person name="Kiyatake I"/>
            <person name="Matsumoto R"/>
            <person name="Murakumo K"/>
            <person name="Nishida K"/>
            <person name="Terakita A"/>
            <person name="Kuratani S"/>
            <person name="Sato K"/>
            <person name="Hyodo S Kuraku.S."/>
        </authorList>
    </citation>
    <scope>NUCLEOTIDE SEQUENCE [LARGE SCALE GENOMIC DNA]</scope>
</reference>
<gene>
    <name evidence="2" type="ORF">scyTo_0022226</name>
</gene>
<evidence type="ECO:0000313" key="3">
    <source>
        <dbReference type="Proteomes" id="UP000288216"/>
    </source>
</evidence>
<protein>
    <submittedName>
        <fullName evidence="2">Uncharacterized protein</fullName>
    </submittedName>
</protein>
<accession>A0A401Q8M2</accession>
<keyword evidence="3" id="KW-1185">Reference proteome</keyword>
<organism evidence="2 3">
    <name type="scientific">Scyliorhinus torazame</name>
    <name type="common">Cloudy catshark</name>
    <name type="synonym">Catulus torazame</name>
    <dbReference type="NCBI Taxonomy" id="75743"/>
    <lineage>
        <taxon>Eukaryota</taxon>
        <taxon>Metazoa</taxon>
        <taxon>Chordata</taxon>
        <taxon>Craniata</taxon>
        <taxon>Vertebrata</taxon>
        <taxon>Chondrichthyes</taxon>
        <taxon>Elasmobranchii</taxon>
        <taxon>Galeomorphii</taxon>
        <taxon>Galeoidea</taxon>
        <taxon>Carcharhiniformes</taxon>
        <taxon>Scyliorhinidae</taxon>
        <taxon>Scyliorhinus</taxon>
    </lineage>
</organism>
<keyword evidence="1" id="KW-0812">Transmembrane</keyword>
<dbReference type="EMBL" id="BFAA01021676">
    <property type="protein sequence ID" value="GCB81711.1"/>
    <property type="molecule type" value="Genomic_DNA"/>
</dbReference>
<feature type="transmembrane region" description="Helical" evidence="1">
    <location>
        <begin position="63"/>
        <end position="87"/>
    </location>
</feature>
<evidence type="ECO:0000313" key="2">
    <source>
        <dbReference type="EMBL" id="GCB81711.1"/>
    </source>
</evidence>
<name>A0A401Q8M2_SCYTO</name>
<feature type="transmembrane region" description="Helical" evidence="1">
    <location>
        <begin position="136"/>
        <end position="154"/>
    </location>
</feature>
<dbReference type="OMA" id="ATENSEC"/>
<comment type="caution">
    <text evidence="2">The sequence shown here is derived from an EMBL/GenBank/DDBJ whole genome shotgun (WGS) entry which is preliminary data.</text>
</comment>